<keyword evidence="2" id="KW-1185">Reference proteome</keyword>
<dbReference type="RefSeq" id="WP_100353551.1">
    <property type="nucleotide sequence ID" value="NZ_PCGR01000002.1"/>
</dbReference>
<organism evidence="1 2">
    <name type="scientific">Chryseomicrobium excrementi</name>
    <dbReference type="NCBI Taxonomy" id="2041346"/>
    <lineage>
        <taxon>Bacteria</taxon>
        <taxon>Bacillati</taxon>
        <taxon>Bacillota</taxon>
        <taxon>Bacilli</taxon>
        <taxon>Bacillales</taxon>
        <taxon>Caryophanaceae</taxon>
        <taxon>Chryseomicrobium</taxon>
    </lineage>
</organism>
<reference evidence="1 2" key="1">
    <citation type="submission" date="2017-10" db="EMBL/GenBank/DDBJ databases">
        <title>Draft genome of Chryseomicrobium casticus sp. nov.</title>
        <authorList>
            <person name="Chakraborty R."/>
            <person name="Saha T."/>
        </authorList>
    </citation>
    <scope>NUCLEOTIDE SEQUENCE [LARGE SCALE GENOMIC DNA]</scope>
    <source>
        <strain evidence="1 2">ET03</strain>
    </source>
</reference>
<evidence type="ECO:0000313" key="2">
    <source>
        <dbReference type="Proteomes" id="UP000228680"/>
    </source>
</evidence>
<dbReference type="SUPFAM" id="SSF53254">
    <property type="entry name" value="Phosphoglycerate mutase-like"/>
    <property type="match status" value="1"/>
</dbReference>
<evidence type="ECO:0000313" key="1">
    <source>
        <dbReference type="EMBL" id="PJK17005.1"/>
    </source>
</evidence>
<dbReference type="Pfam" id="PF00300">
    <property type="entry name" value="His_Phos_1"/>
    <property type="match status" value="1"/>
</dbReference>
<comment type="caution">
    <text evidence="1">The sequence shown here is derived from an EMBL/GenBank/DDBJ whole genome shotgun (WGS) entry which is preliminary data.</text>
</comment>
<dbReference type="GO" id="GO:0005737">
    <property type="term" value="C:cytoplasm"/>
    <property type="evidence" value="ECO:0007669"/>
    <property type="project" value="TreeGrafter"/>
</dbReference>
<dbReference type="Gene3D" id="3.40.50.1240">
    <property type="entry name" value="Phosphoglycerate mutase-like"/>
    <property type="match status" value="1"/>
</dbReference>
<name>A0A2M9F0N8_9BACL</name>
<dbReference type="PANTHER" id="PTHR48100:SF1">
    <property type="entry name" value="HISTIDINE PHOSPHATASE FAMILY PROTEIN-RELATED"/>
    <property type="match status" value="1"/>
</dbReference>
<dbReference type="GO" id="GO:0016791">
    <property type="term" value="F:phosphatase activity"/>
    <property type="evidence" value="ECO:0007669"/>
    <property type="project" value="TreeGrafter"/>
</dbReference>
<dbReference type="InterPro" id="IPR013078">
    <property type="entry name" value="His_Pase_superF_clade-1"/>
</dbReference>
<dbReference type="Proteomes" id="UP000228680">
    <property type="component" value="Unassembled WGS sequence"/>
</dbReference>
<gene>
    <name evidence="1" type="ORF">CQS04_07570</name>
</gene>
<dbReference type="AlphaFoldDB" id="A0A2M9F0N8"/>
<dbReference type="InterPro" id="IPR029033">
    <property type="entry name" value="His_PPase_superfam"/>
</dbReference>
<sequence>MTTFLLIRHCAATGQEPSAPLTPAGESQAIKLAETLKNFPITRIVSSPYTRAIETITPFAQIHKIEVEQENRLMERVLSSENLPDWMEKLEMSFTTPSLAFEGGESGMEATSRIVAVLDELTVGSDDCIAIVSHGNLSALLLRHISSEFGFEEWKSMRNPEVFVVEWTVDTKRFHKLT</sequence>
<accession>A0A2M9F0N8</accession>
<dbReference type="EMBL" id="PCGR01000002">
    <property type="protein sequence ID" value="PJK17005.1"/>
    <property type="molecule type" value="Genomic_DNA"/>
</dbReference>
<dbReference type="InterPro" id="IPR050275">
    <property type="entry name" value="PGM_Phosphatase"/>
</dbReference>
<dbReference type="CDD" id="cd07067">
    <property type="entry name" value="HP_PGM_like"/>
    <property type="match status" value="1"/>
</dbReference>
<proteinExistence type="predicted"/>
<dbReference type="OrthoDB" id="512570at2"/>
<dbReference type="PANTHER" id="PTHR48100">
    <property type="entry name" value="BROAD-SPECIFICITY PHOSPHATASE YOR283W-RELATED"/>
    <property type="match status" value="1"/>
</dbReference>
<dbReference type="SMART" id="SM00855">
    <property type="entry name" value="PGAM"/>
    <property type="match status" value="1"/>
</dbReference>
<protein>
    <submittedName>
        <fullName evidence="1">Histidine phosphatase family protein</fullName>
    </submittedName>
</protein>